<feature type="compositionally biased region" description="Low complexity" evidence="2">
    <location>
        <begin position="868"/>
        <end position="880"/>
    </location>
</feature>
<feature type="compositionally biased region" description="Basic and acidic residues" evidence="2">
    <location>
        <begin position="815"/>
        <end position="828"/>
    </location>
</feature>
<feature type="compositionally biased region" description="Basic and acidic residues" evidence="2">
    <location>
        <begin position="837"/>
        <end position="852"/>
    </location>
</feature>
<organism evidence="3 4">
    <name type="scientific">Stylonychia lemnae</name>
    <name type="common">Ciliate</name>
    <dbReference type="NCBI Taxonomy" id="5949"/>
    <lineage>
        <taxon>Eukaryota</taxon>
        <taxon>Sar</taxon>
        <taxon>Alveolata</taxon>
        <taxon>Ciliophora</taxon>
        <taxon>Intramacronucleata</taxon>
        <taxon>Spirotrichea</taxon>
        <taxon>Stichotrichia</taxon>
        <taxon>Sporadotrichida</taxon>
        <taxon>Oxytrichidae</taxon>
        <taxon>Stylonychinae</taxon>
        <taxon>Stylonychia</taxon>
    </lineage>
</organism>
<feature type="compositionally biased region" description="Polar residues" evidence="2">
    <location>
        <begin position="47"/>
        <end position="72"/>
    </location>
</feature>
<feature type="compositionally biased region" description="Polar residues" evidence="2">
    <location>
        <begin position="201"/>
        <end position="210"/>
    </location>
</feature>
<name>A0A077ZQ38_STYLE</name>
<evidence type="ECO:0000313" key="4">
    <source>
        <dbReference type="Proteomes" id="UP000039865"/>
    </source>
</evidence>
<feature type="region of interest" description="Disordered" evidence="2">
    <location>
        <begin position="320"/>
        <end position="350"/>
    </location>
</feature>
<protein>
    <submittedName>
        <fullName evidence="3">Uncharacterized protein</fullName>
    </submittedName>
</protein>
<dbReference type="AlphaFoldDB" id="A0A077ZQ38"/>
<feature type="compositionally biased region" description="Polar residues" evidence="2">
    <location>
        <begin position="1"/>
        <end position="17"/>
    </location>
</feature>
<feature type="compositionally biased region" description="Polar residues" evidence="2">
    <location>
        <begin position="330"/>
        <end position="350"/>
    </location>
</feature>
<feature type="region of interest" description="Disordered" evidence="2">
    <location>
        <begin position="665"/>
        <end position="687"/>
    </location>
</feature>
<feature type="compositionally biased region" description="Polar residues" evidence="2">
    <location>
        <begin position="245"/>
        <end position="255"/>
    </location>
</feature>
<dbReference type="InParanoid" id="A0A077ZQ38"/>
<accession>A0A077ZQ38</accession>
<gene>
    <name evidence="3" type="primary">Contig9275.g9921</name>
    <name evidence="3" type="ORF">STYLEM_440</name>
</gene>
<evidence type="ECO:0000313" key="3">
    <source>
        <dbReference type="EMBL" id="CDW71495.1"/>
    </source>
</evidence>
<evidence type="ECO:0000256" key="1">
    <source>
        <dbReference type="SAM" id="Coils"/>
    </source>
</evidence>
<feature type="region of interest" description="Disordered" evidence="2">
    <location>
        <begin position="1"/>
        <end position="102"/>
    </location>
</feature>
<reference evidence="3 4" key="1">
    <citation type="submission" date="2014-06" db="EMBL/GenBank/DDBJ databases">
        <authorList>
            <person name="Swart Estienne"/>
        </authorList>
    </citation>
    <scope>NUCLEOTIDE SEQUENCE [LARGE SCALE GENOMIC DNA]</scope>
    <source>
        <strain evidence="3 4">130c</strain>
    </source>
</reference>
<feature type="coiled-coil region" evidence="1">
    <location>
        <begin position="509"/>
        <end position="543"/>
    </location>
</feature>
<feature type="compositionally biased region" description="Low complexity" evidence="2">
    <location>
        <begin position="81"/>
        <end position="92"/>
    </location>
</feature>
<evidence type="ECO:0000256" key="2">
    <source>
        <dbReference type="SAM" id="MobiDB-lite"/>
    </source>
</evidence>
<proteinExistence type="predicted"/>
<dbReference type="EMBL" id="CCKQ01000418">
    <property type="protein sequence ID" value="CDW71495.1"/>
    <property type="molecule type" value="Genomic_DNA"/>
</dbReference>
<dbReference type="Proteomes" id="UP000039865">
    <property type="component" value="Unassembled WGS sequence"/>
</dbReference>
<keyword evidence="1" id="KW-0175">Coiled coil</keyword>
<feature type="region of interest" description="Disordered" evidence="2">
    <location>
        <begin position="815"/>
        <end position="901"/>
    </location>
</feature>
<keyword evidence="4" id="KW-1185">Reference proteome</keyword>
<sequence>MKHQLHQGTPSGPVSNKSGKRTPIAAQSQSSQSTTFDRLQNLKPLRETNNMQRQTPLSHNQNRQKTPVPSNKNDIRESKSNLKQSNNNLENKGQSTQRLKENKKNNVIQGVVDLDIYASIDGNYNPMAATSLKYNSNQRDEDFQKYLGQTLDKRDKSSTPLGRHQNNATVSVYVVKNKKSQQAQSMYKQQFLSKTQTNLANCESSSNLRQSQKDIKLTSKKDRTPKQADDLSSIRSSRQSDSKNNKYSGVQSKVRQNLRSKTPKSKGAILTPQQQMDQNEKQLRRQREICDLENNLCQIQHDLEFKQNNKDLIFDTYKSNRKSQTRKNTDISQLGSSDNGDTERVSTSTSSQKVVLQSKKQFSQFELQLNNHKFNDKYFDKVYLELCGYGDAGVGKSALLEKERSMATVRKYVPFLTQSQPHAEMQGESQDVVGSVTFFESRAQRPREERNHYETLLPEPANELDEIDYSKIVPIQESQIRNRGYEYQVEDSVNKFISFNNVDDDVYGQEDNKKRMGELRLQNQQLEEDFENVFQDLVNQRKTASHMAFYEAINEYDYDKKQLDNAVYKDPNGSFQVATSPTKRLICMKNSSIEHYRHIRERNLINREPDQKNMIYMASPERSYVVKADQKIDYTLAFKKNPAKFYEEALNAPIVKHRILHQSQGISPKNGNVHTKKSTLGSQSSCSVSQKDLKQTINNVANNLLSGSKKSKKDHDIYTISSKQTTRPHNRINQKIKSKIEQKLADKLGSQLTQQVLKALEDANLHEAINDIISQHSGQADDDYRPIHKSGEVKMSKAMSVKSLQVNKQFEDIQRDEVESTKGDEKNYKQLLHHSNKKETSSVRNPVTRELKTTSNIANDQTDKTGKSVVASRRSGASSRQYVSEQGLNLEEDVKVNRAYQ</sequence>
<feature type="compositionally biased region" description="Basic and acidic residues" evidence="2">
    <location>
        <begin position="211"/>
        <end position="229"/>
    </location>
</feature>
<feature type="compositionally biased region" description="Basic and acidic residues" evidence="2">
    <location>
        <begin position="892"/>
        <end position="901"/>
    </location>
</feature>
<feature type="region of interest" description="Disordered" evidence="2">
    <location>
        <begin position="201"/>
        <end position="282"/>
    </location>
</feature>